<dbReference type="AlphaFoldDB" id="A0A1D1Z245"/>
<organism evidence="2">
    <name type="scientific">Anthurium amnicola</name>
    <dbReference type="NCBI Taxonomy" id="1678845"/>
    <lineage>
        <taxon>Eukaryota</taxon>
        <taxon>Viridiplantae</taxon>
        <taxon>Streptophyta</taxon>
        <taxon>Embryophyta</taxon>
        <taxon>Tracheophyta</taxon>
        <taxon>Spermatophyta</taxon>
        <taxon>Magnoliopsida</taxon>
        <taxon>Liliopsida</taxon>
        <taxon>Araceae</taxon>
        <taxon>Pothoideae</taxon>
        <taxon>Potheae</taxon>
        <taxon>Anthurium</taxon>
    </lineage>
</organism>
<evidence type="ECO:0000256" key="1">
    <source>
        <dbReference type="SAM" id="MobiDB-lite"/>
    </source>
</evidence>
<dbReference type="EMBL" id="GDJX01006992">
    <property type="protein sequence ID" value="JAT60944.1"/>
    <property type="molecule type" value="Transcribed_RNA"/>
</dbReference>
<evidence type="ECO:0000313" key="2">
    <source>
        <dbReference type="EMBL" id="JAT60944.1"/>
    </source>
</evidence>
<sequence length="184" mass="20507">SVSLSLSPGRMQMENTRVAGGEERARALRRMKQLSLHLGEPSRDRGLQLAAAPCAATSGRVVRVADPAALTGYMGWRHGEAQERVRDFFHSRPELLTPVEMSTAEHQEHCMRQLWAMVKEGGIRPFRYISEDPSLYFAIAEAVGSIDISLGIKMGVQFSNADCITKQLWLRKDKSCLCLHGPKQ</sequence>
<name>A0A1D1Z245_9ARAE</name>
<accession>A0A1D1Z245</accession>
<gene>
    <name evidence="2" type="primary">Acx</name>
    <name evidence="2" type="ORF">g.60914</name>
</gene>
<protein>
    <submittedName>
        <fullName evidence="2">Acyl-coenzyme A oxidase, peroxisomal</fullName>
    </submittedName>
</protein>
<feature type="non-terminal residue" evidence="2">
    <location>
        <position position="1"/>
    </location>
</feature>
<reference evidence="2" key="1">
    <citation type="submission" date="2015-07" db="EMBL/GenBank/DDBJ databases">
        <title>Transcriptome Assembly of Anthurium amnicola.</title>
        <authorList>
            <person name="Suzuki J."/>
        </authorList>
    </citation>
    <scope>NUCLEOTIDE SEQUENCE</scope>
</reference>
<proteinExistence type="predicted"/>
<feature type="region of interest" description="Disordered" evidence="1">
    <location>
        <begin position="1"/>
        <end position="20"/>
    </location>
</feature>